<comment type="caution">
    <text evidence="6">The sequence shown here is derived from an EMBL/GenBank/DDBJ whole genome shotgun (WGS) entry which is preliminary data.</text>
</comment>
<keyword evidence="3" id="KW-0186">Copper</keyword>
<name>A0A399EB31_9DEIN</name>
<dbReference type="OrthoDB" id="9773456at2"/>
<reference evidence="6 7" key="1">
    <citation type="submission" date="2018-08" db="EMBL/GenBank/DDBJ databases">
        <title>Meiothermus terrae DSM 26712 genome sequencing project.</title>
        <authorList>
            <person name="Da Costa M.S."/>
            <person name="Albuquerque L."/>
            <person name="Raposo P."/>
            <person name="Froufe H.J.C."/>
            <person name="Barroso C.S."/>
            <person name="Egas C."/>
        </authorList>
    </citation>
    <scope>NUCLEOTIDE SEQUENCE [LARGE SCALE GENOMIC DNA]</scope>
    <source>
        <strain evidence="6 7">DSM 26712</strain>
    </source>
</reference>
<feature type="domain" description="Cytochrome oxidase subunit II copper A binding" evidence="5">
    <location>
        <begin position="64"/>
        <end position="160"/>
    </location>
</feature>
<dbReference type="AlphaFoldDB" id="A0A399EB31"/>
<sequence>MNGSHHAFERYEAIWLRVVLVMILVFLVLIAYTALNYGQTIPRGAGRIRAGEVRAGSEFANPRLEQVGNEYVAYVQAFAFGYAPGEMRVKRGRKVTFYVASPDVVHGFMIERTNVNVEVVPGYVSKVGYTFDRPGTYKIICHQYCGLGHAKMLSRIVVEE</sequence>
<evidence type="ECO:0000256" key="3">
    <source>
        <dbReference type="ARBA" id="ARBA00023008"/>
    </source>
</evidence>
<comment type="subcellular location">
    <subcellularLocation>
        <location evidence="1">Cell envelope</location>
    </subcellularLocation>
</comment>
<dbReference type="GO" id="GO:0016020">
    <property type="term" value="C:membrane"/>
    <property type="evidence" value="ECO:0007669"/>
    <property type="project" value="InterPro"/>
</dbReference>
<keyword evidence="4" id="KW-0472">Membrane</keyword>
<organism evidence="6 7">
    <name type="scientific">Calidithermus terrae</name>
    <dbReference type="NCBI Taxonomy" id="1408545"/>
    <lineage>
        <taxon>Bacteria</taxon>
        <taxon>Thermotogati</taxon>
        <taxon>Deinococcota</taxon>
        <taxon>Deinococci</taxon>
        <taxon>Thermales</taxon>
        <taxon>Thermaceae</taxon>
        <taxon>Calidithermus</taxon>
    </lineage>
</organism>
<evidence type="ECO:0000256" key="1">
    <source>
        <dbReference type="ARBA" id="ARBA00004196"/>
    </source>
</evidence>
<protein>
    <submittedName>
        <fullName evidence="6">Cytochrome c oxidase subunit 2</fullName>
        <ecNumber evidence="6">1.9.3.1</ecNumber>
    </submittedName>
</protein>
<evidence type="ECO:0000256" key="4">
    <source>
        <dbReference type="SAM" id="Phobius"/>
    </source>
</evidence>
<dbReference type="GO" id="GO:0005507">
    <property type="term" value="F:copper ion binding"/>
    <property type="evidence" value="ECO:0007669"/>
    <property type="project" value="InterPro"/>
</dbReference>
<dbReference type="SUPFAM" id="SSF49503">
    <property type="entry name" value="Cupredoxins"/>
    <property type="match status" value="1"/>
</dbReference>
<dbReference type="InterPro" id="IPR001505">
    <property type="entry name" value="Copper_CuA"/>
</dbReference>
<dbReference type="Gene3D" id="2.60.40.420">
    <property type="entry name" value="Cupredoxins - blue copper proteins"/>
    <property type="match status" value="1"/>
</dbReference>
<dbReference type="Gene3D" id="1.20.1070.10">
    <property type="entry name" value="Rhodopsin 7-helix transmembrane proteins"/>
    <property type="match status" value="1"/>
</dbReference>
<dbReference type="Pfam" id="PF00116">
    <property type="entry name" value="COX2"/>
    <property type="match status" value="1"/>
</dbReference>
<keyword evidence="6" id="KW-0560">Oxidoreductase</keyword>
<dbReference type="InterPro" id="IPR002429">
    <property type="entry name" value="CcO_II-like_C"/>
</dbReference>
<feature type="transmembrane region" description="Helical" evidence="4">
    <location>
        <begin position="14"/>
        <end position="35"/>
    </location>
</feature>
<dbReference type="GO" id="GO:0004129">
    <property type="term" value="F:cytochrome-c oxidase activity"/>
    <property type="evidence" value="ECO:0007669"/>
    <property type="project" value="InterPro"/>
</dbReference>
<gene>
    <name evidence="6" type="primary">cbaB_2</name>
    <name evidence="6" type="ORF">Mterra_03591</name>
</gene>
<accession>A0A399EB31</accession>
<dbReference type="EMBL" id="QXDL01000245">
    <property type="protein sequence ID" value="RIH79541.1"/>
    <property type="molecule type" value="Genomic_DNA"/>
</dbReference>
<evidence type="ECO:0000313" key="6">
    <source>
        <dbReference type="EMBL" id="RIH79541.1"/>
    </source>
</evidence>
<dbReference type="EC" id="1.9.3.1" evidence="6"/>
<dbReference type="PROSITE" id="PS50857">
    <property type="entry name" value="COX2_CUA"/>
    <property type="match status" value="1"/>
</dbReference>
<proteinExistence type="predicted"/>
<dbReference type="PANTHER" id="PTHR42838:SF2">
    <property type="entry name" value="NITROUS-OXIDE REDUCTASE"/>
    <property type="match status" value="1"/>
</dbReference>
<dbReference type="PROSITE" id="PS00078">
    <property type="entry name" value="COX2"/>
    <property type="match status" value="1"/>
</dbReference>
<evidence type="ECO:0000313" key="7">
    <source>
        <dbReference type="Proteomes" id="UP000265715"/>
    </source>
</evidence>
<dbReference type="InterPro" id="IPR051403">
    <property type="entry name" value="NosZ/Cyto_c_oxidase_sub2"/>
</dbReference>
<dbReference type="GO" id="GO:0030313">
    <property type="term" value="C:cell envelope"/>
    <property type="evidence" value="ECO:0007669"/>
    <property type="project" value="UniProtKB-SubCell"/>
</dbReference>
<dbReference type="GO" id="GO:0016491">
    <property type="term" value="F:oxidoreductase activity"/>
    <property type="evidence" value="ECO:0007669"/>
    <property type="project" value="UniProtKB-KW"/>
</dbReference>
<keyword evidence="2" id="KW-0479">Metal-binding</keyword>
<keyword evidence="4" id="KW-1133">Transmembrane helix</keyword>
<keyword evidence="7" id="KW-1185">Reference proteome</keyword>
<dbReference type="PANTHER" id="PTHR42838">
    <property type="entry name" value="CYTOCHROME C OXIDASE SUBUNIT II"/>
    <property type="match status" value="1"/>
</dbReference>
<dbReference type="RefSeq" id="WP_119316479.1">
    <property type="nucleotide sequence ID" value="NZ_QXDL01000245.1"/>
</dbReference>
<keyword evidence="4" id="KW-0812">Transmembrane</keyword>
<evidence type="ECO:0000259" key="5">
    <source>
        <dbReference type="PROSITE" id="PS50857"/>
    </source>
</evidence>
<evidence type="ECO:0000256" key="2">
    <source>
        <dbReference type="ARBA" id="ARBA00022723"/>
    </source>
</evidence>
<dbReference type="Proteomes" id="UP000265715">
    <property type="component" value="Unassembled WGS sequence"/>
</dbReference>
<dbReference type="InterPro" id="IPR008972">
    <property type="entry name" value="Cupredoxin"/>
</dbReference>